<protein>
    <submittedName>
        <fullName evidence="1">Uncharacterized protein</fullName>
    </submittedName>
</protein>
<organism evidence="1 2">
    <name type="scientific">Drosophila guanche</name>
    <name type="common">Fruit fly</name>
    <dbReference type="NCBI Taxonomy" id="7266"/>
    <lineage>
        <taxon>Eukaryota</taxon>
        <taxon>Metazoa</taxon>
        <taxon>Ecdysozoa</taxon>
        <taxon>Arthropoda</taxon>
        <taxon>Hexapoda</taxon>
        <taxon>Insecta</taxon>
        <taxon>Pterygota</taxon>
        <taxon>Neoptera</taxon>
        <taxon>Endopterygota</taxon>
        <taxon>Diptera</taxon>
        <taxon>Brachycera</taxon>
        <taxon>Muscomorpha</taxon>
        <taxon>Ephydroidea</taxon>
        <taxon>Drosophilidae</taxon>
        <taxon>Drosophila</taxon>
        <taxon>Sophophora</taxon>
    </lineage>
</organism>
<name>A0A3B0K4P9_DROGU</name>
<gene>
    <name evidence="1" type="ORF">DGUA_6G019731</name>
</gene>
<keyword evidence="2" id="KW-1185">Reference proteome</keyword>
<sequence length="104" mass="11615">MDSRQQQAARYATPNLLVKPVPFGARRSREIRDVGIKGFMILLEGINPGTSKISNTLPYADYSNVKPLEVYISVLANIIIEPSEATILNKDSISFRYRGGQFAR</sequence>
<proteinExistence type="predicted"/>
<evidence type="ECO:0000313" key="2">
    <source>
        <dbReference type="Proteomes" id="UP000268350"/>
    </source>
</evidence>
<accession>A0A3B0K4P9</accession>
<reference evidence="2" key="1">
    <citation type="submission" date="2018-01" db="EMBL/GenBank/DDBJ databases">
        <authorList>
            <person name="Alioto T."/>
            <person name="Alioto T."/>
        </authorList>
    </citation>
    <scope>NUCLEOTIDE SEQUENCE [LARGE SCALE GENOMIC DNA]</scope>
</reference>
<evidence type="ECO:0000313" key="1">
    <source>
        <dbReference type="EMBL" id="SPP88273.1"/>
    </source>
</evidence>
<dbReference type="EMBL" id="OUUW01000014">
    <property type="protein sequence ID" value="SPP88273.1"/>
    <property type="molecule type" value="Genomic_DNA"/>
</dbReference>
<dbReference type="Proteomes" id="UP000268350">
    <property type="component" value="Unassembled WGS sequence"/>
</dbReference>
<dbReference type="OrthoDB" id="361283at2759"/>
<dbReference type="AlphaFoldDB" id="A0A3B0K4P9"/>
<dbReference type="STRING" id="7266.A0A3B0K4P9"/>